<accession>A0A669DD82</accession>
<keyword evidence="8" id="KW-1185">Reference proteome</keyword>
<evidence type="ECO:0000256" key="5">
    <source>
        <dbReference type="SAM" id="Phobius"/>
    </source>
</evidence>
<dbReference type="AlphaFoldDB" id="A0A669DD82"/>
<dbReference type="GO" id="GO:0015179">
    <property type="term" value="F:L-amino acid transmembrane transporter activity"/>
    <property type="evidence" value="ECO:0007669"/>
    <property type="project" value="TreeGrafter"/>
</dbReference>
<evidence type="ECO:0000256" key="3">
    <source>
        <dbReference type="ARBA" id="ARBA00022989"/>
    </source>
</evidence>
<dbReference type="PANTHER" id="PTHR22950">
    <property type="entry name" value="AMINO ACID TRANSPORTER"/>
    <property type="match status" value="1"/>
</dbReference>
<feature type="transmembrane region" description="Helical" evidence="5">
    <location>
        <begin position="337"/>
        <end position="354"/>
    </location>
</feature>
<evidence type="ECO:0000256" key="1">
    <source>
        <dbReference type="ARBA" id="ARBA00004141"/>
    </source>
</evidence>
<dbReference type="Ensembl" id="ENSONIT00000057268.1">
    <property type="protein sequence ID" value="ENSONIP00000058589.1"/>
    <property type="gene ID" value="ENSONIG00000011125.2"/>
</dbReference>
<feature type="transmembrane region" description="Helical" evidence="5">
    <location>
        <begin position="180"/>
        <end position="201"/>
    </location>
</feature>
<reference evidence="7" key="3">
    <citation type="submission" date="2025-09" db="UniProtKB">
        <authorList>
            <consortium name="Ensembl"/>
        </authorList>
    </citation>
    <scope>IDENTIFICATION</scope>
</reference>
<evidence type="ECO:0000313" key="7">
    <source>
        <dbReference type="Ensembl" id="ENSONIP00000058589.1"/>
    </source>
</evidence>
<feature type="transmembrane region" description="Helical" evidence="5">
    <location>
        <begin position="158"/>
        <end position="174"/>
    </location>
</feature>
<reference evidence="7" key="2">
    <citation type="submission" date="2025-08" db="UniProtKB">
        <authorList>
            <consortium name="Ensembl"/>
        </authorList>
    </citation>
    <scope>IDENTIFICATION</scope>
</reference>
<evidence type="ECO:0000256" key="2">
    <source>
        <dbReference type="ARBA" id="ARBA00022692"/>
    </source>
</evidence>
<feature type="domain" description="Amino acid transporter transmembrane" evidence="6">
    <location>
        <begin position="222"/>
        <end position="417"/>
    </location>
</feature>
<evidence type="ECO:0000313" key="8">
    <source>
        <dbReference type="Proteomes" id="UP000005207"/>
    </source>
</evidence>
<gene>
    <name evidence="7" type="primary">SLC38A8</name>
    <name evidence="7" type="synonym">slc38a8a</name>
</gene>
<feature type="transmembrane region" description="Helical" evidence="5">
    <location>
        <begin position="395"/>
        <end position="424"/>
    </location>
</feature>
<proteinExistence type="predicted"/>
<feature type="transmembrane region" description="Helical" evidence="5">
    <location>
        <begin position="27"/>
        <end position="50"/>
    </location>
</feature>
<name>A0A669DD82_ORENI</name>
<feature type="transmembrane region" description="Helical" evidence="5">
    <location>
        <begin position="360"/>
        <end position="383"/>
    </location>
</feature>
<feature type="transmembrane region" description="Helical" evidence="5">
    <location>
        <begin position="62"/>
        <end position="82"/>
    </location>
</feature>
<comment type="subcellular location">
    <subcellularLocation>
        <location evidence="1">Membrane</location>
        <topology evidence="1">Multi-pass membrane protein</topology>
    </subcellularLocation>
</comment>
<dbReference type="InterPro" id="IPR013057">
    <property type="entry name" value="AA_transpt_TM"/>
</dbReference>
<keyword evidence="3 5" id="KW-1133">Transmembrane helix</keyword>
<reference evidence="8" key="1">
    <citation type="submission" date="2012-01" db="EMBL/GenBank/DDBJ databases">
        <title>The Genome Sequence of Oreochromis niloticus (Nile Tilapia).</title>
        <authorList>
            <consortium name="Broad Institute Genome Assembly Team"/>
            <consortium name="Broad Institute Sequencing Platform"/>
            <person name="Di Palma F."/>
            <person name="Johnson J."/>
            <person name="Lander E.S."/>
            <person name="Lindblad-Toh K."/>
        </authorList>
    </citation>
    <scope>NUCLEOTIDE SEQUENCE [LARGE SCALE GENOMIC DNA]</scope>
</reference>
<feature type="transmembrane region" description="Helical" evidence="5">
    <location>
        <begin position="241"/>
        <end position="265"/>
    </location>
</feature>
<evidence type="ECO:0000256" key="4">
    <source>
        <dbReference type="ARBA" id="ARBA00023136"/>
    </source>
</evidence>
<feature type="transmembrane region" description="Helical" evidence="5">
    <location>
        <begin position="102"/>
        <end position="126"/>
    </location>
</feature>
<feature type="transmembrane region" description="Helical" evidence="5">
    <location>
        <begin position="285"/>
        <end position="307"/>
    </location>
</feature>
<sequence length="427" mass="46990">MEELARESISLLASASAKPPLDAGPRLGSVGAIFIMLKSALGAGLLNFPWAFERAGGIHSAVTVELVSLVFLISGLIILGYSSSISGQCTYQAVVKKICGHAIGQLCEICFVFNLFMISVAFLVIVDDQLEKLGDSLYELVTNLPESEMPEHFYTDRRFALVLLCFFLILPLSISKEISIQKYISVLGTLAATYLTTAIIIKYHTMPSVLVHNSPLHTNGYCHEASIAIYSSLENQRLSHWVFISVVSMIFCFVIYSLTGVYGFLTFGKDVRPDILMSYTSSDVLMLIARLLFGISIITIYPITLLLGRSVIQDPLLSWRQRRSGVVTVDCESRSRYMLTVLWITATLLIAVFVPDISKVISVIGGISAFFIFIFPGLCLMFAMQSEPVSCKTRVIFTVWGVVTLICGSFIFGQSTTIAVMQLLGKI</sequence>
<dbReference type="GO" id="GO:0016020">
    <property type="term" value="C:membrane"/>
    <property type="evidence" value="ECO:0007669"/>
    <property type="project" value="UniProtKB-SubCell"/>
</dbReference>
<dbReference type="GeneTree" id="ENSGT00940000157764"/>
<protein>
    <submittedName>
        <fullName evidence="7">Solute carrier family 38 member 8a</fullName>
    </submittedName>
</protein>
<dbReference type="Pfam" id="PF01490">
    <property type="entry name" value="Aa_trans"/>
    <property type="match status" value="2"/>
</dbReference>
<evidence type="ECO:0000259" key="6">
    <source>
        <dbReference type="Pfam" id="PF01490"/>
    </source>
</evidence>
<keyword evidence="4 5" id="KW-0472">Membrane</keyword>
<feature type="domain" description="Amino acid transporter transmembrane" evidence="6">
    <location>
        <begin position="32"/>
        <end position="206"/>
    </location>
</feature>
<organism evidence="7 8">
    <name type="scientific">Oreochromis niloticus</name>
    <name type="common">Nile tilapia</name>
    <name type="synonym">Tilapia nilotica</name>
    <dbReference type="NCBI Taxonomy" id="8128"/>
    <lineage>
        <taxon>Eukaryota</taxon>
        <taxon>Metazoa</taxon>
        <taxon>Chordata</taxon>
        <taxon>Craniata</taxon>
        <taxon>Vertebrata</taxon>
        <taxon>Euteleostomi</taxon>
        <taxon>Actinopterygii</taxon>
        <taxon>Neopterygii</taxon>
        <taxon>Teleostei</taxon>
        <taxon>Neoteleostei</taxon>
        <taxon>Acanthomorphata</taxon>
        <taxon>Ovalentaria</taxon>
        <taxon>Cichlomorphae</taxon>
        <taxon>Cichliformes</taxon>
        <taxon>Cichlidae</taxon>
        <taxon>African cichlids</taxon>
        <taxon>Pseudocrenilabrinae</taxon>
        <taxon>Oreochromini</taxon>
        <taxon>Oreochromis</taxon>
    </lineage>
</organism>
<dbReference type="Proteomes" id="UP000005207">
    <property type="component" value="Linkage group LG7"/>
</dbReference>
<keyword evidence="2 5" id="KW-0812">Transmembrane</keyword>
<dbReference type="PANTHER" id="PTHR22950:SF226">
    <property type="entry name" value="SODIUM-COUPLED NEUTRAL AMINO ACID TRANSPORTER 8-RELATED"/>
    <property type="match status" value="1"/>
</dbReference>